<dbReference type="Proteomes" id="UP000245629">
    <property type="component" value="Plasmid unnamed2"/>
</dbReference>
<keyword evidence="7" id="KW-1185">Reference proteome</keyword>
<dbReference type="GO" id="GO:0016462">
    <property type="term" value="F:pyrophosphatase activity"/>
    <property type="evidence" value="ECO:0007669"/>
    <property type="project" value="InterPro"/>
</dbReference>
<proteinExistence type="predicted"/>
<accession>A0A2S2CXT3</accession>
<dbReference type="AlphaFoldDB" id="A0A2S2CXT3"/>
<dbReference type="InterPro" id="IPR000086">
    <property type="entry name" value="NUDIX_hydrolase_dom"/>
</dbReference>
<dbReference type="OrthoDB" id="7066910at2"/>
<keyword evidence="3 6" id="KW-0378">Hydrolase</keyword>
<dbReference type="PANTHER" id="PTHR12629:SF0">
    <property type="entry name" value="DIPHOSPHOINOSITOL-POLYPHOSPHATE DIPHOSPHATASE"/>
    <property type="match status" value="1"/>
</dbReference>
<dbReference type="RefSeq" id="WP_109332496.1">
    <property type="nucleotide sequence ID" value="NZ_CP029357.1"/>
</dbReference>
<dbReference type="PROSITE" id="PS51462">
    <property type="entry name" value="NUDIX"/>
    <property type="match status" value="1"/>
</dbReference>
<comment type="cofactor">
    <cofactor evidence="1">
        <name>Mg(2+)</name>
        <dbReference type="ChEBI" id="CHEBI:18420"/>
    </cofactor>
</comment>
<dbReference type="InterPro" id="IPR015797">
    <property type="entry name" value="NUDIX_hydrolase-like_dom_sf"/>
</dbReference>
<evidence type="ECO:0000313" key="7">
    <source>
        <dbReference type="Proteomes" id="UP000245629"/>
    </source>
</evidence>
<keyword evidence="4" id="KW-0460">Magnesium</keyword>
<evidence type="ECO:0000256" key="4">
    <source>
        <dbReference type="ARBA" id="ARBA00022842"/>
    </source>
</evidence>
<geneLocation type="plasmid" evidence="6 7">
    <name>unnamed2</name>
</geneLocation>
<keyword evidence="6" id="KW-0614">Plasmid</keyword>
<dbReference type="Gene3D" id="3.90.79.10">
    <property type="entry name" value="Nucleoside Triphosphate Pyrophosphohydrolase"/>
    <property type="match status" value="1"/>
</dbReference>
<dbReference type="PANTHER" id="PTHR12629">
    <property type="entry name" value="DIPHOSPHOINOSITOL POLYPHOSPHATE PHOSPHOHYDROLASE"/>
    <property type="match status" value="1"/>
</dbReference>
<dbReference type="Pfam" id="PF00293">
    <property type="entry name" value="NUDIX"/>
    <property type="match status" value="1"/>
</dbReference>
<protein>
    <submittedName>
        <fullName evidence="6">NUDIX hydrolase</fullName>
    </submittedName>
</protein>
<sequence>MENAKPRTQYAALPVSMTDGGPRVLLVTSRETRRWIIPKGWPKKGVKPHKLAALEAYEEAGIVGKASKRPLGSFRYDKRLTETTWVPCRVDVFLLKVTRELDDWPEKDQRRRRWLAPTQAARLVSEADLVDILLALEEETARSPSKE</sequence>
<evidence type="ECO:0000256" key="2">
    <source>
        <dbReference type="ARBA" id="ARBA00022723"/>
    </source>
</evidence>
<evidence type="ECO:0000313" key="6">
    <source>
        <dbReference type="EMBL" id="AWK89323.1"/>
    </source>
</evidence>
<dbReference type="CDD" id="cd04666">
    <property type="entry name" value="NUDIX_DIPP2_like_Nudt4"/>
    <property type="match status" value="1"/>
</dbReference>
<gene>
    <name evidence="6" type="ORF">DEW08_25075</name>
</gene>
<feature type="domain" description="Nudix hydrolase" evidence="5">
    <location>
        <begin position="6"/>
        <end position="137"/>
    </location>
</feature>
<evidence type="ECO:0000259" key="5">
    <source>
        <dbReference type="PROSITE" id="PS51462"/>
    </source>
</evidence>
<name>A0A2S2CXT3_9PROT</name>
<evidence type="ECO:0000256" key="3">
    <source>
        <dbReference type="ARBA" id="ARBA00022801"/>
    </source>
</evidence>
<dbReference type="GO" id="GO:0046872">
    <property type="term" value="F:metal ion binding"/>
    <property type="evidence" value="ECO:0007669"/>
    <property type="project" value="UniProtKB-KW"/>
</dbReference>
<reference evidence="7" key="1">
    <citation type="submission" date="2018-05" db="EMBL/GenBank/DDBJ databases">
        <title>Azospirillum thermophila sp. nov., a novel isolated from hot spring.</title>
        <authorList>
            <person name="Zhao Z."/>
        </authorList>
    </citation>
    <scope>NUCLEOTIDE SEQUENCE [LARGE SCALE GENOMIC DNA]</scope>
    <source>
        <strain evidence="7">CFH 70021</strain>
        <plasmid evidence="7">unnamed2</plasmid>
    </source>
</reference>
<keyword evidence="2" id="KW-0479">Metal-binding</keyword>
<dbReference type="GO" id="GO:0005737">
    <property type="term" value="C:cytoplasm"/>
    <property type="evidence" value="ECO:0007669"/>
    <property type="project" value="TreeGrafter"/>
</dbReference>
<dbReference type="EMBL" id="CP029357">
    <property type="protein sequence ID" value="AWK89323.1"/>
    <property type="molecule type" value="Genomic_DNA"/>
</dbReference>
<dbReference type="SUPFAM" id="SSF55811">
    <property type="entry name" value="Nudix"/>
    <property type="match status" value="1"/>
</dbReference>
<dbReference type="InterPro" id="IPR047198">
    <property type="entry name" value="DDP-like_NUDIX"/>
</dbReference>
<dbReference type="KEGG" id="azz:DEW08_25075"/>
<evidence type="ECO:0000256" key="1">
    <source>
        <dbReference type="ARBA" id="ARBA00001946"/>
    </source>
</evidence>
<organism evidence="6 7">
    <name type="scientific">Azospirillum thermophilum</name>
    <dbReference type="NCBI Taxonomy" id="2202148"/>
    <lineage>
        <taxon>Bacteria</taxon>
        <taxon>Pseudomonadati</taxon>
        <taxon>Pseudomonadota</taxon>
        <taxon>Alphaproteobacteria</taxon>
        <taxon>Rhodospirillales</taxon>
        <taxon>Azospirillaceae</taxon>
        <taxon>Azospirillum</taxon>
    </lineage>
</organism>